<proteinExistence type="predicted"/>
<evidence type="ECO:0000313" key="3">
    <source>
        <dbReference type="EMBL" id="PCH36636.1"/>
    </source>
</evidence>
<evidence type="ECO:0000259" key="2">
    <source>
        <dbReference type="PROSITE" id="PS50181"/>
    </source>
</evidence>
<feature type="region of interest" description="Disordered" evidence="1">
    <location>
        <begin position="528"/>
        <end position="550"/>
    </location>
</feature>
<reference evidence="3 4" key="1">
    <citation type="journal article" date="2012" name="Science">
        <title>The Paleozoic origin of enzymatic lignin decomposition reconstructed from 31 fungal genomes.</title>
        <authorList>
            <person name="Floudas D."/>
            <person name="Binder M."/>
            <person name="Riley R."/>
            <person name="Barry K."/>
            <person name="Blanchette R.A."/>
            <person name="Henrissat B."/>
            <person name="Martinez A.T."/>
            <person name="Otillar R."/>
            <person name="Spatafora J.W."/>
            <person name="Yadav J.S."/>
            <person name="Aerts A."/>
            <person name="Benoit I."/>
            <person name="Boyd A."/>
            <person name="Carlson A."/>
            <person name="Copeland A."/>
            <person name="Coutinho P.M."/>
            <person name="de Vries R.P."/>
            <person name="Ferreira P."/>
            <person name="Findley K."/>
            <person name="Foster B."/>
            <person name="Gaskell J."/>
            <person name="Glotzer D."/>
            <person name="Gorecki P."/>
            <person name="Heitman J."/>
            <person name="Hesse C."/>
            <person name="Hori C."/>
            <person name="Igarashi K."/>
            <person name="Jurgens J.A."/>
            <person name="Kallen N."/>
            <person name="Kersten P."/>
            <person name="Kohler A."/>
            <person name="Kuees U."/>
            <person name="Kumar T.K.A."/>
            <person name="Kuo A."/>
            <person name="LaButti K."/>
            <person name="Larrondo L.F."/>
            <person name="Lindquist E."/>
            <person name="Ling A."/>
            <person name="Lombard V."/>
            <person name="Lucas S."/>
            <person name="Lundell T."/>
            <person name="Martin R."/>
            <person name="McLaughlin D.J."/>
            <person name="Morgenstern I."/>
            <person name="Morin E."/>
            <person name="Murat C."/>
            <person name="Nagy L.G."/>
            <person name="Nolan M."/>
            <person name="Ohm R.A."/>
            <person name="Patyshakuliyeva A."/>
            <person name="Rokas A."/>
            <person name="Ruiz-Duenas F.J."/>
            <person name="Sabat G."/>
            <person name="Salamov A."/>
            <person name="Samejima M."/>
            <person name="Schmutz J."/>
            <person name="Slot J.C."/>
            <person name="St John F."/>
            <person name="Stenlid J."/>
            <person name="Sun H."/>
            <person name="Sun S."/>
            <person name="Syed K."/>
            <person name="Tsang A."/>
            <person name="Wiebenga A."/>
            <person name="Young D."/>
            <person name="Pisabarro A."/>
            <person name="Eastwood D.C."/>
            <person name="Martin F."/>
            <person name="Cullen D."/>
            <person name="Grigoriev I.V."/>
            <person name="Hibbett D.S."/>
        </authorList>
    </citation>
    <scope>NUCLEOTIDE SEQUENCE [LARGE SCALE GENOMIC DNA]</scope>
    <source>
        <strain evidence="3 4">MD-104</strain>
    </source>
</reference>
<dbReference type="OMA" id="HCEYGNG"/>
<dbReference type="OrthoDB" id="550575at2759"/>
<sequence>MNPFDAVPVELIIRILRDLPLQSICALRLTSRFWNSLIEANESAVYQAAAVQHGFVRAEEERLSDVVLTKEIRFIHHVESWKELCHMYFQLHRNWAGQGLVTTDTYLESQRDVHRLKVDEDRGLLITTHGNGGLNVVDMQTGERLWGLPKSYVRKYAHLEYEDGFMIFDRYDGHKEVWRHAEEFDLFPLPTTNRPDNSQRAASVIPRGERVRRGRFKPWALFVIPETTFVYRFAYPTLAAASEMNIFLWDVPSATLVQTIPNLGQPQGDGGALGDVLYIDVSEEHVFLCGGQETWIFRRADNSLILRVPATETLSSRWKVCLEPTGFKSFGELVVPMRVHTVNSNGPLKPPKLPLLAIHVSRSGRDIAALTVDNRLVILRDFERVAKGQVTYADAALEIRLAPFSISSPRAESIYLAFECGRVSAVTTSGVYIITLDAAGCGLFDPEVHQRGHNTTLGIIDGYASFPQEISFAHLAASYIPFFSEREALASVSCLQLTATRLYMTWDRHHLPPRNSTRRTYDYGVDSAAQTTNRSRGAVNVGRAGNTRSNSRRAAPSLVWDDFAYDGGDYDYDYDYDEEEEDEEENDDDDDDDEEEEEEEVLGNDDHDEWGDLNNPDLPMLFALLMHAKTNGHVVCCIDFNPYE</sequence>
<dbReference type="InterPro" id="IPR036047">
    <property type="entry name" value="F-box-like_dom_sf"/>
</dbReference>
<feature type="compositionally biased region" description="Acidic residues" evidence="1">
    <location>
        <begin position="571"/>
        <end position="611"/>
    </location>
</feature>
<dbReference type="SUPFAM" id="SSF50998">
    <property type="entry name" value="Quinoprotein alcohol dehydrogenase-like"/>
    <property type="match status" value="1"/>
</dbReference>
<dbReference type="InterPro" id="IPR001810">
    <property type="entry name" value="F-box_dom"/>
</dbReference>
<accession>A0A2H3J393</accession>
<dbReference type="EMBL" id="KB467887">
    <property type="protein sequence ID" value="PCH36636.1"/>
    <property type="molecule type" value="Genomic_DNA"/>
</dbReference>
<evidence type="ECO:0000313" key="4">
    <source>
        <dbReference type="Proteomes" id="UP000218811"/>
    </source>
</evidence>
<dbReference type="Gene3D" id="1.20.1280.50">
    <property type="match status" value="1"/>
</dbReference>
<dbReference type="PROSITE" id="PS50181">
    <property type="entry name" value="FBOX"/>
    <property type="match status" value="1"/>
</dbReference>
<evidence type="ECO:0000256" key="1">
    <source>
        <dbReference type="SAM" id="MobiDB-lite"/>
    </source>
</evidence>
<organism evidence="3 4">
    <name type="scientific">Wolfiporia cocos (strain MD-104)</name>
    <name type="common">Brown rot fungus</name>
    <dbReference type="NCBI Taxonomy" id="742152"/>
    <lineage>
        <taxon>Eukaryota</taxon>
        <taxon>Fungi</taxon>
        <taxon>Dikarya</taxon>
        <taxon>Basidiomycota</taxon>
        <taxon>Agaricomycotina</taxon>
        <taxon>Agaricomycetes</taxon>
        <taxon>Polyporales</taxon>
        <taxon>Phaeolaceae</taxon>
        <taxon>Wolfiporia</taxon>
    </lineage>
</organism>
<name>A0A2H3J393_WOLCO</name>
<feature type="region of interest" description="Disordered" evidence="1">
    <location>
        <begin position="571"/>
        <end position="614"/>
    </location>
</feature>
<protein>
    <recommendedName>
        <fullName evidence="2">F-box domain-containing protein</fullName>
    </recommendedName>
</protein>
<feature type="domain" description="F-box" evidence="2">
    <location>
        <begin position="1"/>
        <end position="49"/>
    </location>
</feature>
<dbReference type="STRING" id="742152.A0A2H3J393"/>
<gene>
    <name evidence="3" type="ORF">WOLCODRAFT_108951</name>
</gene>
<dbReference type="Pfam" id="PF12937">
    <property type="entry name" value="F-box-like"/>
    <property type="match status" value="1"/>
</dbReference>
<dbReference type="Proteomes" id="UP000218811">
    <property type="component" value="Unassembled WGS sequence"/>
</dbReference>
<dbReference type="InterPro" id="IPR011047">
    <property type="entry name" value="Quinoprotein_ADH-like_sf"/>
</dbReference>
<dbReference type="AlphaFoldDB" id="A0A2H3J393"/>
<keyword evidence="4" id="KW-1185">Reference proteome</keyword>
<dbReference type="SUPFAM" id="SSF81383">
    <property type="entry name" value="F-box domain"/>
    <property type="match status" value="1"/>
</dbReference>
<dbReference type="SMART" id="SM00256">
    <property type="entry name" value="FBOX"/>
    <property type="match status" value="1"/>
</dbReference>